<name>A0A6S7FSK6_PARCT</name>
<gene>
    <name evidence="1" type="ORF">PACLA_8A057353</name>
</gene>
<accession>A0A6S7FSK6</accession>
<reference evidence="1" key="1">
    <citation type="submission" date="2020-04" db="EMBL/GenBank/DDBJ databases">
        <authorList>
            <person name="Alioto T."/>
            <person name="Alioto T."/>
            <person name="Gomez Garrido J."/>
        </authorList>
    </citation>
    <scope>NUCLEOTIDE SEQUENCE</scope>
    <source>
        <strain evidence="1">A484AB</strain>
    </source>
</reference>
<sequence length="198" mass="21996">MFNLYKGGFGAVESKGARYPDEKQTLMQTFKYDSELWENHQTLNVEGGVDGNALETKLASYNNTPFSKICLGMTVNSDGSSINWIGIEYEASSFYSLLADGMFKTVNVGKSKWESLVDDSKLPNNCEYEGFNTRLASNPTQKRVRIGYLAQKTCGQEEGLIGFGTDLNGLRWSSGYIYPSRTGNGAKEISAFGYIYVR</sequence>
<keyword evidence="2" id="KW-1185">Reference proteome</keyword>
<organism evidence="1 2">
    <name type="scientific">Paramuricea clavata</name>
    <name type="common">Red gorgonian</name>
    <name type="synonym">Violescent sea-whip</name>
    <dbReference type="NCBI Taxonomy" id="317549"/>
    <lineage>
        <taxon>Eukaryota</taxon>
        <taxon>Metazoa</taxon>
        <taxon>Cnidaria</taxon>
        <taxon>Anthozoa</taxon>
        <taxon>Octocorallia</taxon>
        <taxon>Malacalcyonacea</taxon>
        <taxon>Plexauridae</taxon>
        <taxon>Paramuricea</taxon>
    </lineage>
</organism>
<evidence type="ECO:0000313" key="2">
    <source>
        <dbReference type="Proteomes" id="UP001152795"/>
    </source>
</evidence>
<dbReference type="EMBL" id="CACRXK020000040">
    <property type="protein sequence ID" value="CAB3977291.1"/>
    <property type="molecule type" value="Genomic_DNA"/>
</dbReference>
<protein>
    <submittedName>
        <fullName evidence="1">Uncharacterized protein</fullName>
    </submittedName>
</protein>
<dbReference type="Proteomes" id="UP001152795">
    <property type="component" value="Unassembled WGS sequence"/>
</dbReference>
<proteinExistence type="predicted"/>
<evidence type="ECO:0000313" key="1">
    <source>
        <dbReference type="EMBL" id="CAB3977291.1"/>
    </source>
</evidence>
<comment type="caution">
    <text evidence="1">The sequence shown here is derived from an EMBL/GenBank/DDBJ whole genome shotgun (WGS) entry which is preliminary data.</text>
</comment>
<dbReference type="AlphaFoldDB" id="A0A6S7FSK6"/>